<dbReference type="Proteomes" id="UP001497442">
    <property type="component" value="Chromosome"/>
</dbReference>
<dbReference type="GO" id="GO:0016787">
    <property type="term" value="F:hydrolase activity"/>
    <property type="evidence" value="ECO:0007669"/>
    <property type="project" value="InterPro"/>
</dbReference>
<dbReference type="InterPro" id="IPR029052">
    <property type="entry name" value="Metallo-depent_PP-like"/>
</dbReference>
<evidence type="ECO:0000313" key="2">
    <source>
        <dbReference type="EMBL" id="CAK6597005.1"/>
    </source>
</evidence>
<evidence type="ECO:0000313" key="3">
    <source>
        <dbReference type="Proteomes" id="UP001497442"/>
    </source>
</evidence>
<feature type="domain" description="Calcineurin-like phosphoesterase" evidence="1">
    <location>
        <begin position="104"/>
        <end position="213"/>
    </location>
</feature>
<accession>A0AAV1MFH5</accession>
<proteinExistence type="predicted"/>
<organism evidence="2 3">
    <name type="scientific">Klebsiella phage vB_Kpl_K44PH129C1</name>
    <dbReference type="NCBI Taxonomy" id="3071657"/>
    <lineage>
        <taxon>Viruses</taxon>
        <taxon>Duplodnaviria</taxon>
        <taxon>Heunggongvirae</taxon>
        <taxon>Uroviricota</taxon>
        <taxon>Caudoviricetes</taxon>
        <taxon>Autographivirales</taxon>
        <taxon>Autosignataviridae</taxon>
        <taxon>Molineuxvirinae</taxon>
        <taxon>Ulipvirus</taxon>
        <taxon>Ulipvirus K44PH129C1</taxon>
    </lineage>
</organism>
<dbReference type="InterPro" id="IPR004843">
    <property type="entry name" value="Calcineurin-like_PHP"/>
</dbReference>
<dbReference type="Pfam" id="PF00149">
    <property type="entry name" value="Metallophos"/>
    <property type="match status" value="1"/>
</dbReference>
<dbReference type="EMBL" id="OY978837">
    <property type="protein sequence ID" value="CAK6597005.1"/>
    <property type="molecule type" value="Genomic_DNA"/>
</dbReference>
<keyword evidence="3" id="KW-1185">Reference proteome</keyword>
<evidence type="ECO:0000259" key="1">
    <source>
        <dbReference type="Pfam" id="PF00149"/>
    </source>
</evidence>
<sequence>MGKIRNLFTNKEVEDAVDSAKREDGTINYRLMADILSDNTHGTKVTRQLAKYWARQFSTRKKNGEAYETLAQANKELKASRKLRTPDRYEDLAALPMPASDHHSILVIPDTHAPYEHPDTLEFLAAVAARYRPDTVVHLGDEADKHAMSFHMSDPNLDSAGMELEKARVFMAKLHAMFPVMRLCHSNHGSMHFRKAHSHGIPVQYLRTYREVFFPQGGGERWEWQHTHVLELPNGEQVAFKHQPAGAVLGDAAHERMNLVCGHLHGKMSIEYARNTHEQYWAAQGGCLVDEDSRAFSYGKESKYKPALGCLVILEGVPQIVPMQTNSDGRWIGKI</sequence>
<gene>
    <name evidence="2" type="ORF">K44PH129C1_LOCUS34</name>
</gene>
<reference evidence="2 3" key="1">
    <citation type="submission" date="2023-10" db="EMBL/GenBank/DDBJ databases">
        <authorList>
            <person name="Robby Concha-Eloko"/>
            <person name="Pilar Barberan- Martinez"/>
            <person name="Rafael Sanjuan"/>
            <person name="Pilar Domingo-Calap"/>
        </authorList>
    </citation>
    <scope>NUCLEOTIDE SEQUENCE [LARGE SCALE GENOMIC DNA]</scope>
</reference>
<dbReference type="SUPFAM" id="SSF56300">
    <property type="entry name" value="Metallo-dependent phosphatases"/>
    <property type="match status" value="1"/>
</dbReference>
<protein>
    <submittedName>
        <fullName evidence="2">Metallo-phosphoesterase</fullName>
    </submittedName>
</protein>
<name>A0AAV1MFH5_9CAUD</name>